<evidence type="ECO:0000259" key="3">
    <source>
        <dbReference type="PROSITE" id="PS50915"/>
    </source>
</evidence>
<dbReference type="PANTHER" id="PTHR11818">
    <property type="entry name" value="BETA/GAMMA CRYSTALLIN"/>
    <property type="match status" value="1"/>
</dbReference>
<protein>
    <recommendedName>
        <fullName evidence="3">Beta/gamma crystallin 'Greek key' domain-containing protein</fullName>
    </recommendedName>
</protein>
<comment type="similarity">
    <text evidence="1">Belongs to the beta/gamma-crystallin family.</text>
</comment>
<reference evidence="4" key="1">
    <citation type="journal article" date="2022" name="bioRxiv">
        <title>Sequencing and chromosome-scale assembly of the giantPleurodeles waltlgenome.</title>
        <authorList>
            <person name="Brown T."/>
            <person name="Elewa A."/>
            <person name="Iarovenko S."/>
            <person name="Subramanian E."/>
            <person name="Araus A.J."/>
            <person name="Petzold A."/>
            <person name="Susuki M."/>
            <person name="Suzuki K.-i.T."/>
            <person name="Hayashi T."/>
            <person name="Toyoda A."/>
            <person name="Oliveira C."/>
            <person name="Osipova E."/>
            <person name="Leigh N.D."/>
            <person name="Simon A."/>
            <person name="Yun M.H."/>
        </authorList>
    </citation>
    <scope>NUCLEOTIDE SEQUENCE</scope>
    <source>
        <strain evidence="4">20211129_DDA</strain>
        <tissue evidence="4">Liver</tissue>
    </source>
</reference>
<keyword evidence="5" id="KW-1185">Reference proteome</keyword>
<dbReference type="GO" id="GO:0002088">
    <property type="term" value="P:lens development in camera-type eye"/>
    <property type="evidence" value="ECO:0007669"/>
    <property type="project" value="TreeGrafter"/>
</dbReference>
<name>A0AAV7P5Q4_PLEWA</name>
<dbReference type="GO" id="GO:0005212">
    <property type="term" value="F:structural constituent of eye lens"/>
    <property type="evidence" value="ECO:0007669"/>
    <property type="project" value="TreeGrafter"/>
</dbReference>
<dbReference type="SUPFAM" id="SSF56973">
    <property type="entry name" value="Aerolisin/ETX pore-forming domain"/>
    <property type="match status" value="1"/>
</dbReference>
<feature type="domain" description="Beta/gamma crystallin 'Greek key'" evidence="3">
    <location>
        <begin position="43"/>
        <end position="84"/>
    </location>
</feature>
<dbReference type="InterPro" id="IPR011024">
    <property type="entry name" value="G_crystallin-like"/>
</dbReference>
<dbReference type="Gene3D" id="2.170.15.10">
    <property type="entry name" value="Proaerolysin, chain A, domain 3"/>
    <property type="match status" value="1"/>
</dbReference>
<evidence type="ECO:0000256" key="2">
    <source>
        <dbReference type="ARBA" id="ARBA00022737"/>
    </source>
</evidence>
<dbReference type="InterPro" id="IPR001064">
    <property type="entry name" value="Beta/gamma_crystallin"/>
</dbReference>
<dbReference type="PANTHER" id="PTHR11818:SF103">
    <property type="entry name" value="BETA_GAMMA CRYSTALLIN 'GREEK KEY' DOMAIN-CONTAINING PROTEIN"/>
    <property type="match status" value="1"/>
</dbReference>
<dbReference type="AlphaFoldDB" id="A0AAV7P5Q4"/>
<organism evidence="4 5">
    <name type="scientific">Pleurodeles waltl</name>
    <name type="common">Iberian ribbed newt</name>
    <dbReference type="NCBI Taxonomy" id="8319"/>
    <lineage>
        <taxon>Eukaryota</taxon>
        <taxon>Metazoa</taxon>
        <taxon>Chordata</taxon>
        <taxon>Craniata</taxon>
        <taxon>Vertebrata</taxon>
        <taxon>Euteleostomi</taxon>
        <taxon>Amphibia</taxon>
        <taxon>Batrachia</taxon>
        <taxon>Caudata</taxon>
        <taxon>Salamandroidea</taxon>
        <taxon>Salamandridae</taxon>
        <taxon>Pleurodelinae</taxon>
        <taxon>Pleurodeles</taxon>
    </lineage>
</organism>
<evidence type="ECO:0000313" key="5">
    <source>
        <dbReference type="Proteomes" id="UP001066276"/>
    </source>
</evidence>
<dbReference type="PROSITE" id="PS50915">
    <property type="entry name" value="CRYSTALLIN_BETA_GAMMA"/>
    <property type="match status" value="3"/>
</dbReference>
<evidence type="ECO:0000313" key="4">
    <source>
        <dbReference type="EMBL" id="KAJ1121938.1"/>
    </source>
</evidence>
<dbReference type="Pfam" id="PF00030">
    <property type="entry name" value="Crystall"/>
    <property type="match status" value="2"/>
</dbReference>
<keyword evidence="2" id="KW-0677">Repeat</keyword>
<accession>A0AAV7P5Q4</accession>
<gene>
    <name evidence="4" type="ORF">NDU88_000446</name>
</gene>
<dbReference type="Gene3D" id="2.60.20.10">
    <property type="entry name" value="Crystallins"/>
    <property type="match status" value="2"/>
</dbReference>
<proteinExistence type="inferred from homology"/>
<evidence type="ECO:0000256" key="1">
    <source>
        <dbReference type="ARBA" id="ARBA00009646"/>
    </source>
</evidence>
<dbReference type="SMART" id="SM00247">
    <property type="entry name" value="XTALbg"/>
    <property type="match status" value="2"/>
</dbReference>
<dbReference type="Proteomes" id="UP001066276">
    <property type="component" value="Chromosome 7"/>
</dbReference>
<feature type="domain" description="Beta/gamma crystallin 'Greek key'" evidence="3">
    <location>
        <begin position="90"/>
        <end position="129"/>
    </location>
</feature>
<dbReference type="EMBL" id="JANPWB010000011">
    <property type="protein sequence ID" value="KAJ1121938.1"/>
    <property type="molecule type" value="Genomic_DNA"/>
</dbReference>
<feature type="domain" description="Beta/gamma crystallin 'Greek key'" evidence="3">
    <location>
        <begin position="2"/>
        <end position="42"/>
    </location>
</feature>
<dbReference type="InterPro" id="IPR050252">
    <property type="entry name" value="Beta/Gamma-Crystallin"/>
</dbReference>
<dbReference type="SUPFAM" id="SSF49695">
    <property type="entry name" value="gamma-Crystallin-like"/>
    <property type="match status" value="1"/>
</dbReference>
<sequence>MDSITVYEGANFTGLKRTFTADVPYLIKESFNDCISSVKVVGQPWILYEDANYQGSFKALEEGEYSVINGFMSRLQVSSLRLIDDDLSHPQITVYEHPNEGGEDLVLTQETVLAYGVLDNKISSHRVQSGAWVLYDRKHSDKSSILARAGEYLKNYGDVGFDNKVSHVYPLRAGKCSVTATILWDKAQVESERITQIDQYVYNNHTGLEQEITLTTSKAVEKYISYSFEFSNETSIKVGTSFALQGLVSIDAEASTTFIVKKGCTTSSTKSIRTEVSKPVKAPPHTKMTVIFKRKELRKSVPVELKIIRANKLYIETGTFRCEFATETDIDVLPIPLA</sequence>
<dbReference type="GO" id="GO:0007601">
    <property type="term" value="P:visual perception"/>
    <property type="evidence" value="ECO:0007669"/>
    <property type="project" value="TreeGrafter"/>
</dbReference>
<comment type="caution">
    <text evidence="4">The sequence shown here is derived from an EMBL/GenBank/DDBJ whole genome shotgun (WGS) entry which is preliminary data.</text>
</comment>